<sequence>MENKDILLLNAQSVGMGEVSLEHTFAMLDVYDFPQANLEPYIALIIQGSIDQELLLKHKEKIRKFVDSGKVLVFGGHLFLPWLPGAASFIPKEIRGHQDYEVNFHQAHPIFEGVDPNELSYRKGVAGFFARGHHPLPAGAEVVLTLPDGEPTLYIDRVSTEGTLFVSSGNALLGYQDPTESTGQITKRLIDWIRSEYVHLQQRSVAQ</sequence>
<dbReference type="EMBL" id="JAAOIW010000008">
    <property type="protein sequence ID" value="NHN32536.1"/>
    <property type="molecule type" value="Genomic_DNA"/>
</dbReference>
<reference evidence="1" key="1">
    <citation type="submission" date="2020-03" db="EMBL/GenBank/DDBJ databases">
        <title>Draft sequencing of Paenibacilllus sp. S3N08.</title>
        <authorList>
            <person name="Kim D.-U."/>
        </authorList>
    </citation>
    <scope>NUCLEOTIDE SEQUENCE</scope>
    <source>
        <strain evidence="1">S3N08</strain>
    </source>
</reference>
<keyword evidence="2" id="KW-1185">Reference proteome</keyword>
<protein>
    <submittedName>
        <fullName evidence="1">Phosphate starvation-inducible protein PhoH</fullName>
    </submittedName>
</protein>
<name>A0ABX0JB86_9BACL</name>
<dbReference type="Proteomes" id="UP001165962">
    <property type="component" value="Unassembled WGS sequence"/>
</dbReference>
<accession>A0ABX0JB86</accession>
<proteinExistence type="predicted"/>
<dbReference type="RefSeq" id="WP_166152816.1">
    <property type="nucleotide sequence ID" value="NZ_JAAOIW010000008.1"/>
</dbReference>
<evidence type="ECO:0000313" key="1">
    <source>
        <dbReference type="EMBL" id="NHN32536.1"/>
    </source>
</evidence>
<dbReference type="InterPro" id="IPR029062">
    <property type="entry name" value="Class_I_gatase-like"/>
</dbReference>
<gene>
    <name evidence="1" type="ORF">G9U52_22085</name>
</gene>
<organism evidence="1 2">
    <name type="scientific">Paenibacillus agricola</name>
    <dbReference type="NCBI Taxonomy" id="2716264"/>
    <lineage>
        <taxon>Bacteria</taxon>
        <taxon>Bacillati</taxon>
        <taxon>Bacillota</taxon>
        <taxon>Bacilli</taxon>
        <taxon>Bacillales</taxon>
        <taxon>Paenibacillaceae</taxon>
        <taxon>Paenibacillus</taxon>
    </lineage>
</organism>
<evidence type="ECO:0000313" key="2">
    <source>
        <dbReference type="Proteomes" id="UP001165962"/>
    </source>
</evidence>
<dbReference type="SUPFAM" id="SSF52317">
    <property type="entry name" value="Class I glutamine amidotransferase-like"/>
    <property type="match status" value="1"/>
</dbReference>
<comment type="caution">
    <text evidence="1">The sequence shown here is derived from an EMBL/GenBank/DDBJ whole genome shotgun (WGS) entry which is preliminary data.</text>
</comment>